<dbReference type="InterPro" id="IPR050722">
    <property type="entry name" value="Pyruvate:ferred/Flavod_OxRd"/>
</dbReference>
<evidence type="ECO:0000259" key="4">
    <source>
        <dbReference type="Pfam" id="PF01855"/>
    </source>
</evidence>
<dbReference type="GO" id="GO:0044272">
    <property type="term" value="P:sulfur compound biosynthetic process"/>
    <property type="evidence" value="ECO:0007669"/>
    <property type="project" value="UniProtKB-ARBA"/>
</dbReference>
<protein>
    <submittedName>
        <fullName evidence="6">Pyruvate ferredoxin oxidoreductase</fullName>
    </submittedName>
</protein>
<dbReference type="InterPro" id="IPR002880">
    <property type="entry name" value="Pyrv_Fd/Flavodoxin_OxRdtase_N"/>
</dbReference>
<comment type="subunit">
    <text evidence="1">Heterotetramer of one alpha, one beta, one delta and one gamma chain.</text>
</comment>
<dbReference type="SUPFAM" id="SSF52922">
    <property type="entry name" value="TK C-terminal domain-like"/>
    <property type="match status" value="1"/>
</dbReference>
<keyword evidence="6" id="KW-0670">Pyruvate</keyword>
<feature type="domain" description="Pyruvate flavodoxin/ferredoxin oxidoreductase pyrimidine binding" evidence="4">
    <location>
        <begin position="15"/>
        <end position="240"/>
    </location>
</feature>
<dbReference type="PANTHER" id="PTHR32154:SF30">
    <property type="entry name" value="2-OXOACID OXIDOREDUCTASE (FERREDOXIN)"/>
    <property type="match status" value="1"/>
</dbReference>
<evidence type="ECO:0000256" key="1">
    <source>
        <dbReference type="ARBA" id="ARBA00011595"/>
    </source>
</evidence>
<reference evidence="6 7" key="1">
    <citation type="submission" date="2018-06" db="EMBL/GenBank/DDBJ databases">
        <title>Extensive metabolic versatility and redundancy in microbially diverse, dynamic hydrothermal sediments.</title>
        <authorList>
            <person name="Dombrowski N."/>
            <person name="Teske A."/>
            <person name="Baker B.J."/>
        </authorList>
    </citation>
    <scope>NUCLEOTIDE SEQUENCE [LARGE SCALE GENOMIC DNA]</scope>
    <source>
        <strain evidence="6">B66_G16</strain>
    </source>
</reference>
<dbReference type="Pfam" id="PF17147">
    <property type="entry name" value="PFOR_II"/>
    <property type="match status" value="1"/>
</dbReference>
<dbReference type="CDD" id="cd07034">
    <property type="entry name" value="TPP_PYR_PFOR_IOR-alpha_like"/>
    <property type="match status" value="1"/>
</dbReference>
<sequence length="396" mass="44230">MVKLLTTGTFAIATAVKHADVDVISAYPIRPYTGVMNALARMIADGEFDAEYIVVDSEHTQFEVAKHAAACGARVFTGSAGIGWAYAHEPIVVTPGCRQPVVAMVGTRALDDPGNFGVEHNDVLAERDMGWMICFPENPQEAYDLTLMAYKIAENPKVLLPIAIACDGNFITHVRFPVDLPEADVAREFLPPTPPPRPSVLHPDKPIILCPHTDYYWGMEFRRQLDEAMRNAREVTREVHKEFNKIFGRGGPPFIEEIATEDAEVVLVGMGGMTMVARAAIREMRKEGIKVGFVKVRRFRPFPDEELREALKKYRAIGVIDNDFSLGAPNHGGILYQEVRSTLYDLEDGPYVINFMAGLGGREITVEYMRKMYDIVLKVAKTGKVEQPVYWIGLRE</sequence>
<dbReference type="SUPFAM" id="SSF52518">
    <property type="entry name" value="Thiamin diphosphate-binding fold (THDP-binding)"/>
    <property type="match status" value="1"/>
</dbReference>
<gene>
    <name evidence="6" type="ORF">DRJ31_06165</name>
</gene>
<feature type="coiled-coil region" evidence="3">
    <location>
        <begin position="218"/>
        <end position="245"/>
    </location>
</feature>
<accession>A0A497EQT3</accession>
<evidence type="ECO:0000256" key="3">
    <source>
        <dbReference type="SAM" id="Coils"/>
    </source>
</evidence>
<keyword evidence="2" id="KW-0560">Oxidoreductase</keyword>
<evidence type="ECO:0000256" key="2">
    <source>
        <dbReference type="ARBA" id="ARBA00023002"/>
    </source>
</evidence>
<dbReference type="GO" id="GO:0019752">
    <property type="term" value="P:carboxylic acid metabolic process"/>
    <property type="evidence" value="ECO:0007669"/>
    <property type="project" value="UniProtKB-ARBA"/>
</dbReference>
<dbReference type="Gene3D" id="3.40.50.970">
    <property type="match status" value="1"/>
</dbReference>
<dbReference type="Pfam" id="PF01855">
    <property type="entry name" value="POR_N"/>
    <property type="match status" value="1"/>
</dbReference>
<evidence type="ECO:0000313" key="7">
    <source>
        <dbReference type="Proteomes" id="UP000278475"/>
    </source>
</evidence>
<dbReference type="FunFam" id="3.40.50.920:FF:000010">
    <property type="entry name" value="Pyruvate ferredoxin oxidoreductase, alpha subunit"/>
    <property type="match status" value="1"/>
</dbReference>
<evidence type="ECO:0000259" key="5">
    <source>
        <dbReference type="Pfam" id="PF17147"/>
    </source>
</evidence>
<dbReference type="AlphaFoldDB" id="A0A497EQT3"/>
<dbReference type="InterPro" id="IPR009014">
    <property type="entry name" value="Transketo_C/PFOR_II"/>
</dbReference>
<dbReference type="Proteomes" id="UP000278475">
    <property type="component" value="Unassembled WGS sequence"/>
</dbReference>
<dbReference type="Gene3D" id="3.40.50.920">
    <property type="match status" value="1"/>
</dbReference>
<dbReference type="InterPro" id="IPR029061">
    <property type="entry name" value="THDP-binding"/>
</dbReference>
<feature type="domain" description="Pyruvate:ferredoxin oxidoreductase core" evidence="5">
    <location>
        <begin position="263"/>
        <end position="367"/>
    </location>
</feature>
<dbReference type="EMBL" id="QMQV01000053">
    <property type="protein sequence ID" value="RLE48938.1"/>
    <property type="molecule type" value="Genomic_DNA"/>
</dbReference>
<dbReference type="FunFam" id="3.40.50.970:FF:000012">
    <property type="entry name" value="Pyruvate:ferredoxin (Flavodoxin) oxidoreductase"/>
    <property type="match status" value="1"/>
</dbReference>
<proteinExistence type="predicted"/>
<comment type="caution">
    <text evidence="6">The sequence shown here is derived from an EMBL/GenBank/DDBJ whole genome shotgun (WGS) entry which is preliminary data.</text>
</comment>
<dbReference type="PANTHER" id="PTHR32154">
    <property type="entry name" value="PYRUVATE-FLAVODOXIN OXIDOREDUCTASE-RELATED"/>
    <property type="match status" value="1"/>
</dbReference>
<keyword evidence="3" id="KW-0175">Coiled coil</keyword>
<dbReference type="GO" id="GO:0006979">
    <property type="term" value="P:response to oxidative stress"/>
    <property type="evidence" value="ECO:0007669"/>
    <property type="project" value="TreeGrafter"/>
</dbReference>
<dbReference type="GO" id="GO:0016903">
    <property type="term" value="F:oxidoreductase activity, acting on the aldehyde or oxo group of donors"/>
    <property type="evidence" value="ECO:0007669"/>
    <property type="project" value="UniProtKB-ARBA"/>
</dbReference>
<name>A0A497EQT3_9CREN</name>
<organism evidence="6 7">
    <name type="scientific">Thermoproteota archaeon</name>
    <dbReference type="NCBI Taxonomy" id="2056631"/>
    <lineage>
        <taxon>Archaea</taxon>
        <taxon>Thermoproteota</taxon>
    </lineage>
</organism>
<evidence type="ECO:0000313" key="6">
    <source>
        <dbReference type="EMBL" id="RLE48938.1"/>
    </source>
</evidence>
<dbReference type="InterPro" id="IPR033412">
    <property type="entry name" value="PFOR_II"/>
</dbReference>